<reference evidence="2 3" key="1">
    <citation type="journal article" date="2019" name="Nat. Ecol. Evol.">
        <title>Megaphylogeny resolves global patterns of mushroom evolution.</title>
        <authorList>
            <person name="Varga T."/>
            <person name="Krizsan K."/>
            <person name="Foldi C."/>
            <person name="Dima B."/>
            <person name="Sanchez-Garcia M."/>
            <person name="Sanchez-Ramirez S."/>
            <person name="Szollosi G.J."/>
            <person name="Szarkandi J.G."/>
            <person name="Papp V."/>
            <person name="Albert L."/>
            <person name="Andreopoulos W."/>
            <person name="Angelini C."/>
            <person name="Antonin V."/>
            <person name="Barry K.W."/>
            <person name="Bougher N.L."/>
            <person name="Buchanan P."/>
            <person name="Buyck B."/>
            <person name="Bense V."/>
            <person name="Catcheside P."/>
            <person name="Chovatia M."/>
            <person name="Cooper J."/>
            <person name="Damon W."/>
            <person name="Desjardin D."/>
            <person name="Finy P."/>
            <person name="Geml J."/>
            <person name="Haridas S."/>
            <person name="Hughes K."/>
            <person name="Justo A."/>
            <person name="Karasinski D."/>
            <person name="Kautmanova I."/>
            <person name="Kiss B."/>
            <person name="Kocsube S."/>
            <person name="Kotiranta H."/>
            <person name="LaButti K.M."/>
            <person name="Lechner B.E."/>
            <person name="Liimatainen K."/>
            <person name="Lipzen A."/>
            <person name="Lukacs Z."/>
            <person name="Mihaltcheva S."/>
            <person name="Morgado L.N."/>
            <person name="Niskanen T."/>
            <person name="Noordeloos M.E."/>
            <person name="Ohm R.A."/>
            <person name="Ortiz-Santana B."/>
            <person name="Ovrebo C."/>
            <person name="Racz N."/>
            <person name="Riley R."/>
            <person name="Savchenko A."/>
            <person name="Shiryaev A."/>
            <person name="Soop K."/>
            <person name="Spirin V."/>
            <person name="Szebenyi C."/>
            <person name="Tomsovsky M."/>
            <person name="Tulloss R.E."/>
            <person name="Uehling J."/>
            <person name="Grigoriev I.V."/>
            <person name="Vagvolgyi C."/>
            <person name="Papp T."/>
            <person name="Martin F.M."/>
            <person name="Miettinen O."/>
            <person name="Hibbett D.S."/>
            <person name="Nagy L.G."/>
        </authorList>
    </citation>
    <scope>NUCLEOTIDE SEQUENCE [LARGE SCALE GENOMIC DNA]</scope>
    <source>
        <strain evidence="2 3">OMC1185</strain>
    </source>
</reference>
<dbReference type="InterPro" id="IPR046528">
    <property type="entry name" value="DUF6593"/>
</dbReference>
<dbReference type="Pfam" id="PF20236">
    <property type="entry name" value="DUF6593"/>
    <property type="match status" value="1"/>
</dbReference>
<sequence length="173" mass="19279">MSAPYKLYFTGRDDPRNGCIMIGVDTKPIFFRFDTPDLFMGNARTSVTKGNGEVVAVFDWTSRNYLGSATIGHRQVPMGRLIMTGTSPNGSRTFESGNGGMYAWRRRGSDSSAYDLLALPQASAVAIYRRFQQSTPVGPSYAYMQYRFDDDVLLLDSLLALSLNRWFDIQGGL</sequence>
<accession>A0A5C3NFF4</accession>
<dbReference type="EMBL" id="ML213505">
    <property type="protein sequence ID" value="TFK55216.1"/>
    <property type="molecule type" value="Genomic_DNA"/>
</dbReference>
<evidence type="ECO:0000313" key="2">
    <source>
        <dbReference type="EMBL" id="TFK55216.1"/>
    </source>
</evidence>
<evidence type="ECO:0000259" key="1">
    <source>
        <dbReference type="Pfam" id="PF20236"/>
    </source>
</evidence>
<evidence type="ECO:0000313" key="3">
    <source>
        <dbReference type="Proteomes" id="UP000305948"/>
    </source>
</evidence>
<feature type="domain" description="DUF6593" evidence="1">
    <location>
        <begin position="13"/>
        <end position="138"/>
    </location>
</feature>
<keyword evidence="3" id="KW-1185">Reference proteome</keyword>
<protein>
    <recommendedName>
        <fullName evidence="1">DUF6593 domain-containing protein</fullName>
    </recommendedName>
</protein>
<name>A0A5C3NFF4_9AGAM</name>
<organism evidence="2 3">
    <name type="scientific">Heliocybe sulcata</name>
    <dbReference type="NCBI Taxonomy" id="5364"/>
    <lineage>
        <taxon>Eukaryota</taxon>
        <taxon>Fungi</taxon>
        <taxon>Dikarya</taxon>
        <taxon>Basidiomycota</taxon>
        <taxon>Agaricomycotina</taxon>
        <taxon>Agaricomycetes</taxon>
        <taxon>Gloeophyllales</taxon>
        <taxon>Gloeophyllaceae</taxon>
        <taxon>Heliocybe</taxon>
    </lineage>
</organism>
<gene>
    <name evidence="2" type="ORF">OE88DRAFT_1653949</name>
</gene>
<proteinExistence type="predicted"/>
<dbReference type="OrthoDB" id="3183898at2759"/>
<dbReference type="AlphaFoldDB" id="A0A5C3NFF4"/>
<dbReference type="Proteomes" id="UP000305948">
    <property type="component" value="Unassembled WGS sequence"/>
</dbReference>